<comment type="caution">
    <text evidence="1">The sequence shown here is derived from an EMBL/GenBank/DDBJ whole genome shotgun (WGS) entry which is preliminary data.</text>
</comment>
<dbReference type="PANTHER" id="PTHR28255:SF1">
    <property type="entry name" value="UPF0303 PROTEIN YBR137W"/>
    <property type="match status" value="1"/>
</dbReference>
<dbReference type="InterPro" id="IPR010371">
    <property type="entry name" value="YBR137W-like"/>
</dbReference>
<evidence type="ECO:0000313" key="1">
    <source>
        <dbReference type="EMBL" id="KAF4201646.1"/>
    </source>
</evidence>
<dbReference type="GO" id="GO:0072380">
    <property type="term" value="C:TRC complex"/>
    <property type="evidence" value="ECO:0007669"/>
    <property type="project" value="TreeGrafter"/>
</dbReference>
<dbReference type="Gene3D" id="3.30.450.150">
    <property type="entry name" value="Haem-degrading domain"/>
    <property type="match status" value="1"/>
</dbReference>
<dbReference type="InterPro" id="IPR038084">
    <property type="entry name" value="PduO/GlcC-like_sf"/>
</dbReference>
<reference evidence="1" key="2">
    <citation type="submission" date="2020-04" db="EMBL/GenBank/DDBJ databases">
        <authorList>
            <person name="Santos R.A.C."/>
            <person name="Steenwyk J.L."/>
            <person name="Rivero-Menendez O."/>
            <person name="Mead M.E."/>
            <person name="Silva L.P."/>
            <person name="Bastos R.W."/>
            <person name="Alastruey-Izquierdo A."/>
            <person name="Goldman G.H."/>
            <person name="Rokas A."/>
        </authorList>
    </citation>
    <scope>NUCLEOTIDE SEQUENCE</scope>
    <source>
        <strain evidence="1">CNM-CM8927</strain>
    </source>
</reference>
<dbReference type="EMBL" id="JAAAPU010000132">
    <property type="protein sequence ID" value="KAF4201646.1"/>
    <property type="molecule type" value="Genomic_DNA"/>
</dbReference>
<dbReference type="AlphaFoldDB" id="A0AAN5YHY6"/>
<dbReference type="PANTHER" id="PTHR28255">
    <property type="match status" value="1"/>
</dbReference>
<name>A0AAN5YHY6_ASPLE</name>
<accession>A0AAN5YHY6</accession>
<evidence type="ECO:0000313" key="2">
    <source>
        <dbReference type="Proteomes" id="UP000649114"/>
    </source>
</evidence>
<dbReference type="GO" id="GO:0006620">
    <property type="term" value="P:post-translational protein targeting to endoplasmic reticulum membrane"/>
    <property type="evidence" value="ECO:0007669"/>
    <property type="project" value="TreeGrafter"/>
</dbReference>
<organism evidence="1 2">
    <name type="scientific">Aspergillus lentulus</name>
    <dbReference type="NCBI Taxonomy" id="293939"/>
    <lineage>
        <taxon>Eukaryota</taxon>
        <taxon>Fungi</taxon>
        <taxon>Dikarya</taxon>
        <taxon>Ascomycota</taxon>
        <taxon>Pezizomycotina</taxon>
        <taxon>Eurotiomycetes</taxon>
        <taxon>Eurotiomycetidae</taxon>
        <taxon>Eurotiales</taxon>
        <taxon>Aspergillaceae</taxon>
        <taxon>Aspergillus</taxon>
        <taxon>Aspergillus subgen. Fumigati</taxon>
    </lineage>
</organism>
<dbReference type="InterPro" id="IPR005624">
    <property type="entry name" value="PduO/GlcC-like"/>
</dbReference>
<protein>
    <submittedName>
        <fullName evidence="1">Uncharacterized protein</fullName>
    </submittedName>
</protein>
<dbReference type="SUPFAM" id="SSF143744">
    <property type="entry name" value="GlcG-like"/>
    <property type="match status" value="1"/>
</dbReference>
<gene>
    <name evidence="1" type="ORF">CNMCM8927_001289</name>
</gene>
<reference evidence="1" key="1">
    <citation type="journal article" date="2020" name="bioRxiv">
        <title>Genomic and phenotypic heterogeneity of clinical isolates of the human pathogens Aspergillus fumigatus, Aspergillus lentulus and Aspergillus fumigatiaffinis.</title>
        <authorList>
            <person name="dos Santos R.A.C."/>
            <person name="Steenwyk J.L."/>
            <person name="Rivero-Menendez O."/>
            <person name="Mead M.E."/>
            <person name="Silva L.P."/>
            <person name="Bastos R.W."/>
            <person name="Alastruey-Izquierdo A."/>
            <person name="Goldman G.H."/>
            <person name="Rokas A."/>
        </authorList>
    </citation>
    <scope>NUCLEOTIDE SEQUENCE</scope>
    <source>
        <strain evidence="1">CNM-CM8927</strain>
    </source>
</reference>
<dbReference type="Pfam" id="PF03928">
    <property type="entry name" value="HbpS-like"/>
    <property type="match status" value="1"/>
</dbReference>
<sequence length="161" mass="17595">MAEHVSLAEQFRPLTHPPTDLDEIANAQGILELRRFTSDDAWAIGCELRSRLRHHSKGAAIGIFGPYFTTAAAPQVLFHATTKPGVPPDNDTWIARKVRTVLRFGVSTWEMHWRFAGDEDAFRAKNGFGDQEAGQYAIWGGGVPIKVQGVEGIVAVVAISG</sequence>
<dbReference type="Proteomes" id="UP000649114">
    <property type="component" value="Unassembled WGS sequence"/>
</dbReference>
<proteinExistence type="predicted"/>